<gene>
    <name evidence="1" type="ORF">SAMN02745161_0484</name>
</gene>
<reference evidence="2" key="1">
    <citation type="submission" date="2016-11" db="EMBL/GenBank/DDBJ databases">
        <authorList>
            <person name="Varghese N."/>
            <person name="Submissions S."/>
        </authorList>
    </citation>
    <scope>NUCLEOTIDE SEQUENCE [LARGE SCALE GENOMIC DNA]</scope>
    <source>
        <strain evidence="2">DSM 17456</strain>
    </source>
</reference>
<dbReference type="OrthoDB" id="5459010at2"/>
<accession>A0A1N6DU34</accession>
<dbReference type="EMBL" id="FSRG01000003">
    <property type="protein sequence ID" value="SIN74281.1"/>
    <property type="molecule type" value="Genomic_DNA"/>
</dbReference>
<protein>
    <submittedName>
        <fullName evidence="1">Uncharacterized protein</fullName>
    </submittedName>
</protein>
<organism evidence="1 2">
    <name type="scientific">Halodesulfovibrio marinisediminis DSM 17456</name>
    <dbReference type="NCBI Taxonomy" id="1121457"/>
    <lineage>
        <taxon>Bacteria</taxon>
        <taxon>Pseudomonadati</taxon>
        <taxon>Thermodesulfobacteriota</taxon>
        <taxon>Desulfovibrionia</taxon>
        <taxon>Desulfovibrionales</taxon>
        <taxon>Desulfovibrionaceae</taxon>
        <taxon>Halodesulfovibrio</taxon>
    </lineage>
</organism>
<dbReference type="RefSeq" id="WP_074215353.1">
    <property type="nucleotide sequence ID" value="NZ_FSRG01000003.1"/>
</dbReference>
<dbReference type="Proteomes" id="UP000184694">
    <property type="component" value="Unassembled WGS sequence"/>
</dbReference>
<sequence>MGAQVQKLPGVHCAFYQQGRCLYEEHINPGDHAEWSCSEITRFLNAYDEFVDRADKFSLDDDQIAQLWDSHEAELPPAGTMCPDFCVGACKQCADDSNLTDCCYELNLICILKLPVCTGVCRRYKHSQTSEAASGCSR</sequence>
<keyword evidence="2" id="KW-1185">Reference proteome</keyword>
<evidence type="ECO:0000313" key="1">
    <source>
        <dbReference type="EMBL" id="SIN74281.1"/>
    </source>
</evidence>
<name>A0A1N6DU34_9BACT</name>
<dbReference type="AlphaFoldDB" id="A0A1N6DU34"/>
<dbReference type="STRING" id="1121457.SAMN02745161_0484"/>
<evidence type="ECO:0000313" key="2">
    <source>
        <dbReference type="Proteomes" id="UP000184694"/>
    </source>
</evidence>
<proteinExistence type="predicted"/>